<keyword evidence="7" id="KW-1185">Reference proteome</keyword>
<dbReference type="Gene3D" id="1.10.357.10">
    <property type="entry name" value="Tetracycline Repressor, domain 2"/>
    <property type="match status" value="1"/>
</dbReference>
<dbReference type="OrthoDB" id="66596at2"/>
<dbReference type="InterPro" id="IPR025996">
    <property type="entry name" value="MT1864/Rv1816-like_C"/>
</dbReference>
<proteinExistence type="predicted"/>
<evidence type="ECO:0000256" key="3">
    <source>
        <dbReference type="ARBA" id="ARBA00023163"/>
    </source>
</evidence>
<keyword evidence="3" id="KW-0804">Transcription</keyword>
<evidence type="ECO:0000259" key="5">
    <source>
        <dbReference type="PROSITE" id="PS50977"/>
    </source>
</evidence>
<dbReference type="InterPro" id="IPR050109">
    <property type="entry name" value="HTH-type_TetR-like_transc_reg"/>
</dbReference>
<dbReference type="PROSITE" id="PS50977">
    <property type="entry name" value="HTH_TETR_2"/>
    <property type="match status" value="1"/>
</dbReference>
<keyword evidence="2 4" id="KW-0238">DNA-binding</keyword>
<dbReference type="SUPFAM" id="SSF46689">
    <property type="entry name" value="Homeodomain-like"/>
    <property type="match status" value="1"/>
</dbReference>
<comment type="caution">
    <text evidence="6">The sequence shown here is derived from an EMBL/GenBank/DDBJ whole genome shotgun (WGS) entry which is preliminary data.</text>
</comment>
<reference evidence="6 7" key="1">
    <citation type="submission" date="2019-10" db="EMBL/GenBank/DDBJ databases">
        <title>Gracilibacillus sp. nov. isolated from rice seeds.</title>
        <authorList>
            <person name="He S."/>
        </authorList>
    </citation>
    <scope>NUCLEOTIDE SEQUENCE [LARGE SCALE GENOMIC DNA]</scope>
    <source>
        <strain evidence="6 7">TD8</strain>
    </source>
</reference>
<accession>A0A7C8GQB1</accession>
<feature type="domain" description="HTH tetR-type" evidence="5">
    <location>
        <begin position="15"/>
        <end position="75"/>
    </location>
</feature>
<dbReference type="AlphaFoldDB" id="A0A7C8GQB1"/>
<evidence type="ECO:0000313" key="7">
    <source>
        <dbReference type="Proteomes" id="UP000480246"/>
    </source>
</evidence>
<dbReference type="Pfam" id="PF13305">
    <property type="entry name" value="TetR_C_33"/>
    <property type="match status" value="1"/>
</dbReference>
<dbReference type="InterPro" id="IPR009057">
    <property type="entry name" value="Homeodomain-like_sf"/>
</dbReference>
<dbReference type="EMBL" id="WEID01000116">
    <property type="protein sequence ID" value="KAB8126118.1"/>
    <property type="molecule type" value="Genomic_DNA"/>
</dbReference>
<dbReference type="Proteomes" id="UP000480246">
    <property type="component" value="Unassembled WGS sequence"/>
</dbReference>
<dbReference type="InterPro" id="IPR001647">
    <property type="entry name" value="HTH_TetR"/>
</dbReference>
<dbReference type="Pfam" id="PF00440">
    <property type="entry name" value="TetR_N"/>
    <property type="match status" value="1"/>
</dbReference>
<evidence type="ECO:0000313" key="6">
    <source>
        <dbReference type="EMBL" id="KAB8126118.1"/>
    </source>
</evidence>
<gene>
    <name evidence="6" type="ORF">F9U64_20680</name>
</gene>
<dbReference type="GO" id="GO:0003700">
    <property type="term" value="F:DNA-binding transcription factor activity"/>
    <property type="evidence" value="ECO:0007669"/>
    <property type="project" value="TreeGrafter"/>
</dbReference>
<name>A0A7C8GQB1_9BACI</name>
<evidence type="ECO:0000256" key="2">
    <source>
        <dbReference type="ARBA" id="ARBA00023125"/>
    </source>
</evidence>
<evidence type="ECO:0000256" key="4">
    <source>
        <dbReference type="PROSITE-ProRule" id="PRU00335"/>
    </source>
</evidence>
<keyword evidence="1" id="KW-0805">Transcription regulation</keyword>
<dbReference type="GO" id="GO:0000976">
    <property type="term" value="F:transcription cis-regulatory region binding"/>
    <property type="evidence" value="ECO:0007669"/>
    <property type="project" value="TreeGrafter"/>
</dbReference>
<evidence type="ECO:0000256" key="1">
    <source>
        <dbReference type="ARBA" id="ARBA00023015"/>
    </source>
</evidence>
<dbReference type="SUPFAM" id="SSF48498">
    <property type="entry name" value="Tetracyclin repressor-like, C-terminal domain"/>
    <property type="match status" value="1"/>
</dbReference>
<protein>
    <submittedName>
        <fullName evidence="6">TetR/AcrR family transcriptional regulator</fullName>
    </submittedName>
</protein>
<dbReference type="RefSeq" id="WP_153406775.1">
    <property type="nucleotide sequence ID" value="NZ_ML762452.1"/>
</dbReference>
<organism evidence="6 7">
    <name type="scientific">Gracilibacillus oryzae</name>
    <dbReference type="NCBI Taxonomy" id="1672701"/>
    <lineage>
        <taxon>Bacteria</taxon>
        <taxon>Bacillati</taxon>
        <taxon>Bacillota</taxon>
        <taxon>Bacilli</taxon>
        <taxon>Bacillales</taxon>
        <taxon>Bacillaceae</taxon>
        <taxon>Gracilibacillus</taxon>
    </lineage>
</organism>
<dbReference type="InterPro" id="IPR036271">
    <property type="entry name" value="Tet_transcr_reg_TetR-rel_C_sf"/>
</dbReference>
<dbReference type="PANTHER" id="PTHR30055:SF212">
    <property type="entry name" value="TETR-FAMILY FAMILY TRANSCRIPTIONAL REGULATOR"/>
    <property type="match status" value="1"/>
</dbReference>
<sequence length="206" mass="23427">MNIKTYSETKRQHAENLKQTIVEAAATILQEQGPEEVTIRKVAEKMECSTKIIYNLFNNKDGLIKLLYLEGCKVLAEAFQSVSKQETMENYLRALCEAYWDFSCNYTNYYQLMFGGAFHEFKPEEESIQATTTALQQFTQVVTEAIEAGLIEEKDPLQVVHVIWASLHGVIHLHLGGHIESIKTTKFLYDNSVTRLIQAYMGSSSS</sequence>
<feature type="DNA-binding region" description="H-T-H motif" evidence="4">
    <location>
        <begin position="38"/>
        <end position="57"/>
    </location>
</feature>
<dbReference type="PANTHER" id="PTHR30055">
    <property type="entry name" value="HTH-TYPE TRANSCRIPTIONAL REGULATOR RUTR"/>
    <property type="match status" value="1"/>
</dbReference>